<organism evidence="3 4">
    <name type="scientific">Eragrostis curvula</name>
    <name type="common">weeping love grass</name>
    <dbReference type="NCBI Taxonomy" id="38414"/>
    <lineage>
        <taxon>Eukaryota</taxon>
        <taxon>Viridiplantae</taxon>
        <taxon>Streptophyta</taxon>
        <taxon>Embryophyta</taxon>
        <taxon>Tracheophyta</taxon>
        <taxon>Spermatophyta</taxon>
        <taxon>Magnoliopsida</taxon>
        <taxon>Liliopsida</taxon>
        <taxon>Poales</taxon>
        <taxon>Poaceae</taxon>
        <taxon>PACMAD clade</taxon>
        <taxon>Chloridoideae</taxon>
        <taxon>Eragrostideae</taxon>
        <taxon>Eragrostidinae</taxon>
        <taxon>Eragrostis</taxon>
    </lineage>
</organism>
<dbReference type="Proteomes" id="UP000324897">
    <property type="component" value="Chromosome 3"/>
</dbReference>
<evidence type="ECO:0000256" key="1">
    <source>
        <dbReference type="SAM" id="MobiDB-lite"/>
    </source>
</evidence>
<dbReference type="AlphaFoldDB" id="A0A5J9TAK2"/>
<comment type="caution">
    <text evidence="3">The sequence shown here is derived from an EMBL/GenBank/DDBJ whole genome shotgun (WGS) entry which is preliminary data.</text>
</comment>
<accession>A0A5J9TAK2</accession>
<feature type="region of interest" description="Disordered" evidence="1">
    <location>
        <begin position="1"/>
        <end position="28"/>
    </location>
</feature>
<protein>
    <recommendedName>
        <fullName evidence="2">No apical meristem-associated C-terminal domain-containing protein</fullName>
    </recommendedName>
</protein>
<feature type="domain" description="No apical meristem-associated C-terminal" evidence="2">
    <location>
        <begin position="204"/>
        <end position="344"/>
    </location>
</feature>
<dbReference type="OrthoDB" id="589878at2759"/>
<proteinExistence type="predicted"/>
<gene>
    <name evidence="3" type="ORF">EJB05_41730</name>
</gene>
<dbReference type="EMBL" id="RWGY01000039">
    <property type="protein sequence ID" value="TVU08329.1"/>
    <property type="molecule type" value="Genomic_DNA"/>
</dbReference>
<dbReference type="Pfam" id="PF14303">
    <property type="entry name" value="NAM-associated"/>
    <property type="match status" value="1"/>
</dbReference>
<keyword evidence="4" id="KW-1185">Reference proteome</keyword>
<dbReference type="PANTHER" id="PTHR45224:SF15">
    <property type="entry name" value="OS10G0563100 PROTEIN"/>
    <property type="match status" value="1"/>
</dbReference>
<feature type="compositionally biased region" description="Basic and acidic residues" evidence="1">
    <location>
        <begin position="1"/>
        <end position="10"/>
    </location>
</feature>
<dbReference type="InterPro" id="IPR029466">
    <property type="entry name" value="NAM-associated_C"/>
</dbReference>
<name>A0A5J9TAK2_9POAL</name>
<sequence>MEDEEMEKKMQQYLQRKGFRLAPAPPGPPPNVPFPSMPGGYVSYLQNGHCYFPAPWPPQGKVTLAEPVSNSTQHFSFGSTAKPVINIDDGDDIRTEKRLGWTPEEDLRLVSAWLKMSNDTINGNCKKTEKYWGAVLEVYNSNTPTKRHRQKKHLKDRFQRIKRMVWFFCNSLKKAASENCDGQSEVDLRDTALKYYLDDYNEGPFTVMHCWKALRDEPKWHAILEELEKSNKRKLGDDGEVGNSTPVSEETGDKECPPETKQAKKHCNGKSKLRAEYSGLKEDMMKFFKLQAAAKRRHEEFMEVQQRISNAKVEAAKLKRETAMLKSYKSFMTMDTREMSDEMKAEHMMGLKILREKLFGSTS</sequence>
<dbReference type="PANTHER" id="PTHR45224">
    <property type="entry name" value="OS01G0527900 PROTEIN-RELATED"/>
    <property type="match status" value="1"/>
</dbReference>
<evidence type="ECO:0000259" key="2">
    <source>
        <dbReference type="Pfam" id="PF14303"/>
    </source>
</evidence>
<evidence type="ECO:0000313" key="3">
    <source>
        <dbReference type="EMBL" id="TVU08329.1"/>
    </source>
</evidence>
<reference evidence="3 4" key="1">
    <citation type="journal article" date="2019" name="Sci. Rep.">
        <title>A high-quality genome of Eragrostis curvula grass provides insights into Poaceae evolution and supports new strategies to enhance forage quality.</title>
        <authorList>
            <person name="Carballo J."/>
            <person name="Santos B.A.C.M."/>
            <person name="Zappacosta D."/>
            <person name="Garbus I."/>
            <person name="Selva J.P."/>
            <person name="Gallo C.A."/>
            <person name="Diaz A."/>
            <person name="Albertini E."/>
            <person name="Caccamo M."/>
            <person name="Echenique V."/>
        </authorList>
    </citation>
    <scope>NUCLEOTIDE SEQUENCE [LARGE SCALE GENOMIC DNA]</scope>
    <source>
        <strain evidence="4">cv. Victoria</strain>
        <tissue evidence="3">Leaf</tissue>
    </source>
</reference>
<dbReference type="Gramene" id="TVU08329">
    <property type="protein sequence ID" value="TVU08329"/>
    <property type="gene ID" value="EJB05_41730"/>
</dbReference>
<evidence type="ECO:0000313" key="4">
    <source>
        <dbReference type="Proteomes" id="UP000324897"/>
    </source>
</evidence>
<feature type="compositionally biased region" description="Basic and acidic residues" evidence="1">
    <location>
        <begin position="251"/>
        <end position="262"/>
    </location>
</feature>
<feature type="region of interest" description="Disordered" evidence="1">
    <location>
        <begin position="234"/>
        <end position="268"/>
    </location>
</feature>